<accession>A0AA40EIV6</accession>
<organism evidence="2 3">
    <name type="scientific">Schizothecium vesticola</name>
    <dbReference type="NCBI Taxonomy" id="314040"/>
    <lineage>
        <taxon>Eukaryota</taxon>
        <taxon>Fungi</taxon>
        <taxon>Dikarya</taxon>
        <taxon>Ascomycota</taxon>
        <taxon>Pezizomycotina</taxon>
        <taxon>Sordariomycetes</taxon>
        <taxon>Sordariomycetidae</taxon>
        <taxon>Sordariales</taxon>
        <taxon>Schizotheciaceae</taxon>
        <taxon>Schizothecium</taxon>
    </lineage>
</organism>
<sequence>MQITSVCLIFQMAVASSAAIIAQTNLPEGYRLADMTWTGVVEKGGPAMSFVGTVQSVENQVKEINSSWTIYNQWNAPQQEKRSEVSKRYPTDLLCDVPNFSAADSSPVKEGVKYLRGLGGGCGVGARSCVRVSCSWNGAIHLCNNNDHSISPSCSYLGDLADTIVTKCLNKESNCRTGPRGQGQQWDNENFNVIVALDQC</sequence>
<feature type="signal peptide" evidence="1">
    <location>
        <begin position="1"/>
        <end position="18"/>
    </location>
</feature>
<keyword evidence="3" id="KW-1185">Reference proteome</keyword>
<dbReference type="PANTHER" id="PTHR35605">
    <property type="entry name" value="ECP2 EFFECTOR PROTEIN DOMAIN-CONTAINING PROTEIN-RELATED"/>
    <property type="match status" value="1"/>
</dbReference>
<dbReference type="PANTHER" id="PTHR35605:SF1">
    <property type="entry name" value="ECP2 EFFECTOR PROTEIN DOMAIN-CONTAINING PROTEIN-RELATED"/>
    <property type="match status" value="1"/>
</dbReference>
<dbReference type="AlphaFoldDB" id="A0AA40EIV6"/>
<evidence type="ECO:0000313" key="2">
    <source>
        <dbReference type="EMBL" id="KAK0740133.1"/>
    </source>
</evidence>
<evidence type="ECO:0000313" key="3">
    <source>
        <dbReference type="Proteomes" id="UP001172155"/>
    </source>
</evidence>
<comment type="caution">
    <text evidence="2">The sequence shown here is derived from an EMBL/GenBank/DDBJ whole genome shotgun (WGS) entry which is preliminary data.</text>
</comment>
<feature type="chain" id="PRO_5041409508" evidence="1">
    <location>
        <begin position="19"/>
        <end position="200"/>
    </location>
</feature>
<keyword evidence="1" id="KW-0732">Signal</keyword>
<dbReference type="EMBL" id="JAUKUD010000006">
    <property type="protein sequence ID" value="KAK0740133.1"/>
    <property type="molecule type" value="Genomic_DNA"/>
</dbReference>
<reference evidence="2" key="1">
    <citation type="submission" date="2023-06" db="EMBL/GenBank/DDBJ databases">
        <title>Genome-scale phylogeny and comparative genomics of the fungal order Sordariales.</title>
        <authorList>
            <consortium name="Lawrence Berkeley National Laboratory"/>
            <person name="Hensen N."/>
            <person name="Bonometti L."/>
            <person name="Westerberg I."/>
            <person name="Brannstrom I.O."/>
            <person name="Guillou S."/>
            <person name="Cros-Aarteil S."/>
            <person name="Calhoun S."/>
            <person name="Haridas S."/>
            <person name="Kuo A."/>
            <person name="Mondo S."/>
            <person name="Pangilinan J."/>
            <person name="Riley R."/>
            <person name="LaButti K."/>
            <person name="Andreopoulos B."/>
            <person name="Lipzen A."/>
            <person name="Chen C."/>
            <person name="Yanf M."/>
            <person name="Daum C."/>
            <person name="Ng V."/>
            <person name="Clum A."/>
            <person name="Steindorff A."/>
            <person name="Ohm R."/>
            <person name="Martin F."/>
            <person name="Silar P."/>
            <person name="Natvig D."/>
            <person name="Lalanne C."/>
            <person name="Gautier V."/>
            <person name="Ament-velasquez S.L."/>
            <person name="Kruys A."/>
            <person name="Hutchinson M.I."/>
            <person name="Powell A.J."/>
            <person name="Barry K."/>
            <person name="Miller A.N."/>
            <person name="Grigoriev I.V."/>
            <person name="Debuchy R."/>
            <person name="Gladieux P."/>
            <person name="Thoren M.H."/>
            <person name="Johannesson H."/>
        </authorList>
    </citation>
    <scope>NUCLEOTIDE SEQUENCE</scope>
    <source>
        <strain evidence="2">SMH3187-1</strain>
    </source>
</reference>
<proteinExistence type="predicted"/>
<name>A0AA40EIV6_9PEZI</name>
<gene>
    <name evidence="2" type="ORF">B0T18DRAFT_393017</name>
</gene>
<dbReference type="Proteomes" id="UP001172155">
    <property type="component" value="Unassembled WGS sequence"/>
</dbReference>
<protein>
    <submittedName>
        <fullName evidence="2">Uncharacterized protein</fullName>
    </submittedName>
</protein>
<evidence type="ECO:0000256" key="1">
    <source>
        <dbReference type="SAM" id="SignalP"/>
    </source>
</evidence>